<dbReference type="EMBL" id="MU005578">
    <property type="protein sequence ID" value="KAF2685567.1"/>
    <property type="molecule type" value="Genomic_DNA"/>
</dbReference>
<protein>
    <recommendedName>
        <fullName evidence="5">Secreted protein</fullName>
    </recommendedName>
</protein>
<keyword evidence="4" id="KW-1185">Reference proteome</keyword>
<accession>A0A6G1J4W7</accession>
<dbReference type="Proteomes" id="UP000799291">
    <property type="component" value="Unassembled WGS sequence"/>
</dbReference>
<evidence type="ECO:0000256" key="1">
    <source>
        <dbReference type="SAM" id="MobiDB-lite"/>
    </source>
</evidence>
<reference evidence="3" key="1">
    <citation type="journal article" date="2020" name="Stud. Mycol.">
        <title>101 Dothideomycetes genomes: a test case for predicting lifestyles and emergence of pathogens.</title>
        <authorList>
            <person name="Haridas S."/>
            <person name="Albert R."/>
            <person name="Binder M."/>
            <person name="Bloem J."/>
            <person name="Labutti K."/>
            <person name="Salamov A."/>
            <person name="Andreopoulos B."/>
            <person name="Baker S."/>
            <person name="Barry K."/>
            <person name="Bills G."/>
            <person name="Bluhm B."/>
            <person name="Cannon C."/>
            <person name="Castanera R."/>
            <person name="Culley D."/>
            <person name="Daum C."/>
            <person name="Ezra D."/>
            <person name="Gonzalez J."/>
            <person name="Henrissat B."/>
            <person name="Kuo A."/>
            <person name="Liang C."/>
            <person name="Lipzen A."/>
            <person name="Lutzoni F."/>
            <person name="Magnuson J."/>
            <person name="Mondo S."/>
            <person name="Nolan M."/>
            <person name="Ohm R."/>
            <person name="Pangilinan J."/>
            <person name="Park H.-J."/>
            <person name="Ramirez L."/>
            <person name="Alfaro M."/>
            <person name="Sun H."/>
            <person name="Tritt A."/>
            <person name="Yoshinaga Y."/>
            <person name="Zwiers L.-H."/>
            <person name="Turgeon B."/>
            <person name="Goodwin S."/>
            <person name="Spatafora J."/>
            <person name="Crous P."/>
            <person name="Grigoriev I."/>
        </authorList>
    </citation>
    <scope>NUCLEOTIDE SEQUENCE</scope>
    <source>
        <strain evidence="3">CBS 122367</strain>
    </source>
</reference>
<keyword evidence="2" id="KW-0732">Signal</keyword>
<evidence type="ECO:0000313" key="3">
    <source>
        <dbReference type="EMBL" id="KAF2685567.1"/>
    </source>
</evidence>
<proteinExistence type="predicted"/>
<evidence type="ECO:0000313" key="4">
    <source>
        <dbReference type="Proteomes" id="UP000799291"/>
    </source>
</evidence>
<evidence type="ECO:0008006" key="5">
    <source>
        <dbReference type="Google" id="ProtNLM"/>
    </source>
</evidence>
<gene>
    <name evidence="3" type="ORF">K458DRAFT_416800</name>
</gene>
<feature type="chain" id="PRO_5026326551" description="Secreted protein" evidence="2">
    <location>
        <begin position="19"/>
        <end position="84"/>
    </location>
</feature>
<evidence type="ECO:0000256" key="2">
    <source>
        <dbReference type="SAM" id="SignalP"/>
    </source>
</evidence>
<organism evidence="3 4">
    <name type="scientific">Lentithecium fluviatile CBS 122367</name>
    <dbReference type="NCBI Taxonomy" id="1168545"/>
    <lineage>
        <taxon>Eukaryota</taxon>
        <taxon>Fungi</taxon>
        <taxon>Dikarya</taxon>
        <taxon>Ascomycota</taxon>
        <taxon>Pezizomycotina</taxon>
        <taxon>Dothideomycetes</taxon>
        <taxon>Pleosporomycetidae</taxon>
        <taxon>Pleosporales</taxon>
        <taxon>Massarineae</taxon>
        <taxon>Lentitheciaceae</taxon>
        <taxon>Lentithecium</taxon>
    </lineage>
</organism>
<sequence length="84" mass="8991">MSQMALALLRALTLGTEAAQGQSTPAIAPAEKRHVPTSCRDGECQRDIVRRTVWPWGAVEGGHCPTSQCPSPILRFSTEASSTI</sequence>
<feature type="region of interest" description="Disordered" evidence="1">
    <location>
        <begin position="19"/>
        <end position="38"/>
    </location>
</feature>
<feature type="signal peptide" evidence="2">
    <location>
        <begin position="1"/>
        <end position="18"/>
    </location>
</feature>
<name>A0A6G1J4W7_9PLEO</name>
<dbReference type="AlphaFoldDB" id="A0A6G1J4W7"/>